<dbReference type="AlphaFoldDB" id="A0AAE0PKW5"/>
<gene>
    <name evidence="2" type="ORF">B0T20DRAFT_492547</name>
</gene>
<comment type="caution">
    <text evidence="2">The sequence shown here is derived from an EMBL/GenBank/DDBJ whole genome shotgun (WGS) entry which is preliminary data.</text>
</comment>
<evidence type="ECO:0000313" key="2">
    <source>
        <dbReference type="EMBL" id="KAK3401699.1"/>
    </source>
</evidence>
<dbReference type="EMBL" id="JAUTDP010000002">
    <property type="protein sequence ID" value="KAK3401699.1"/>
    <property type="molecule type" value="Genomic_DNA"/>
</dbReference>
<keyword evidence="3" id="KW-1185">Reference proteome</keyword>
<name>A0AAE0PKW5_SORBR</name>
<proteinExistence type="predicted"/>
<feature type="signal peptide" evidence="1">
    <location>
        <begin position="1"/>
        <end position="18"/>
    </location>
</feature>
<dbReference type="Proteomes" id="UP001281003">
    <property type="component" value="Unassembled WGS sequence"/>
</dbReference>
<feature type="chain" id="PRO_5042140019" evidence="1">
    <location>
        <begin position="19"/>
        <end position="157"/>
    </location>
</feature>
<reference evidence="2" key="2">
    <citation type="submission" date="2023-07" db="EMBL/GenBank/DDBJ databases">
        <authorList>
            <consortium name="Lawrence Berkeley National Laboratory"/>
            <person name="Haridas S."/>
            <person name="Hensen N."/>
            <person name="Bonometti L."/>
            <person name="Westerberg I."/>
            <person name="Brannstrom I.O."/>
            <person name="Guillou S."/>
            <person name="Cros-Aarteil S."/>
            <person name="Calhoun S."/>
            <person name="Kuo A."/>
            <person name="Mondo S."/>
            <person name="Pangilinan J."/>
            <person name="Riley R."/>
            <person name="LaButti K."/>
            <person name="Andreopoulos B."/>
            <person name="Lipzen A."/>
            <person name="Chen C."/>
            <person name="Yanf M."/>
            <person name="Daum C."/>
            <person name="Ng V."/>
            <person name="Clum A."/>
            <person name="Steindorff A."/>
            <person name="Ohm R."/>
            <person name="Martin F."/>
            <person name="Silar P."/>
            <person name="Natvig D."/>
            <person name="Lalanne C."/>
            <person name="Gautier V."/>
            <person name="Ament-velasquez S.L."/>
            <person name="Kruys A."/>
            <person name="Hutchinson M.I."/>
            <person name="Powell A.J."/>
            <person name="Barry K."/>
            <person name="Miller A.N."/>
            <person name="Grigoriev I.V."/>
            <person name="Debuchy R."/>
            <person name="Gladieux P."/>
            <person name="Thoren M.H."/>
            <person name="Johannesson H."/>
        </authorList>
    </citation>
    <scope>NUCLEOTIDE SEQUENCE</scope>
    <source>
        <strain evidence="2">FGSC 1904</strain>
    </source>
</reference>
<evidence type="ECO:0000313" key="3">
    <source>
        <dbReference type="Proteomes" id="UP001281003"/>
    </source>
</evidence>
<reference evidence="2" key="1">
    <citation type="journal article" date="2023" name="Mol. Phylogenet. Evol.">
        <title>Genome-scale phylogeny and comparative genomics of the fungal order Sordariales.</title>
        <authorList>
            <person name="Hensen N."/>
            <person name="Bonometti L."/>
            <person name="Westerberg I."/>
            <person name="Brannstrom I.O."/>
            <person name="Guillou S."/>
            <person name="Cros-Aarteil S."/>
            <person name="Calhoun S."/>
            <person name="Haridas S."/>
            <person name="Kuo A."/>
            <person name="Mondo S."/>
            <person name="Pangilinan J."/>
            <person name="Riley R."/>
            <person name="LaButti K."/>
            <person name="Andreopoulos B."/>
            <person name="Lipzen A."/>
            <person name="Chen C."/>
            <person name="Yan M."/>
            <person name="Daum C."/>
            <person name="Ng V."/>
            <person name="Clum A."/>
            <person name="Steindorff A."/>
            <person name="Ohm R.A."/>
            <person name="Martin F."/>
            <person name="Silar P."/>
            <person name="Natvig D.O."/>
            <person name="Lalanne C."/>
            <person name="Gautier V."/>
            <person name="Ament-Velasquez S.L."/>
            <person name="Kruys A."/>
            <person name="Hutchinson M.I."/>
            <person name="Powell A.J."/>
            <person name="Barry K."/>
            <person name="Miller A.N."/>
            <person name="Grigoriev I.V."/>
            <person name="Debuchy R."/>
            <person name="Gladieux P."/>
            <person name="Hiltunen Thoren M."/>
            <person name="Johannesson H."/>
        </authorList>
    </citation>
    <scope>NUCLEOTIDE SEQUENCE</scope>
    <source>
        <strain evidence="2">FGSC 1904</strain>
    </source>
</reference>
<protein>
    <submittedName>
        <fullName evidence="2">Uncharacterized protein</fullName>
    </submittedName>
</protein>
<organism evidence="2 3">
    <name type="scientific">Sordaria brevicollis</name>
    <dbReference type="NCBI Taxonomy" id="83679"/>
    <lineage>
        <taxon>Eukaryota</taxon>
        <taxon>Fungi</taxon>
        <taxon>Dikarya</taxon>
        <taxon>Ascomycota</taxon>
        <taxon>Pezizomycotina</taxon>
        <taxon>Sordariomycetes</taxon>
        <taxon>Sordariomycetidae</taxon>
        <taxon>Sordariales</taxon>
        <taxon>Sordariaceae</taxon>
        <taxon>Sordaria</taxon>
    </lineage>
</organism>
<keyword evidence="1" id="KW-0732">Signal</keyword>
<sequence length="157" mass="17043">MQLFSALTAFAAFNLALALPSGAETGVVTQVTTDEIPAAYKISNETLIATRNLEERASLGVYFCVNANWGSPCQHITSQPNQCIGFDSTLDGRISSIGPDQGTYCRFFYSYNCIDSSPSNCEHLDLQYPGFADLSKFSGCGPNPNDRIHSYFCVPTS</sequence>
<evidence type="ECO:0000256" key="1">
    <source>
        <dbReference type="SAM" id="SignalP"/>
    </source>
</evidence>
<accession>A0AAE0PKW5</accession>